<sequence length="109" mass="12388">MVSNTEKEIVIRNEILANEIQEAMNTGYCHQKDRLSACKITHHLHIGITRIRYDPSDAKVTHRAPPLPYLPLGTQIQNAVILFCQREEDLDNREDVVVVVKLSGSQLKV</sequence>
<reference evidence="1 2" key="1">
    <citation type="submission" date="2022-03" db="EMBL/GenBank/DDBJ databases">
        <authorList>
            <person name="Nunn A."/>
            <person name="Chopra R."/>
            <person name="Nunn A."/>
            <person name="Contreras Garrido A."/>
        </authorList>
    </citation>
    <scope>NUCLEOTIDE SEQUENCE [LARGE SCALE GENOMIC DNA]</scope>
</reference>
<evidence type="ECO:0000313" key="2">
    <source>
        <dbReference type="Proteomes" id="UP000836841"/>
    </source>
</evidence>
<proteinExistence type="predicted"/>
<name>A0AAU9RMB6_THLAR</name>
<dbReference type="Proteomes" id="UP000836841">
    <property type="component" value="Chromosome 2"/>
</dbReference>
<protein>
    <submittedName>
        <fullName evidence="1">Uncharacterized protein</fullName>
    </submittedName>
</protein>
<gene>
    <name evidence="1" type="ORF">TAV2_LOCUS6469</name>
</gene>
<accession>A0AAU9RMB6</accession>
<dbReference type="AlphaFoldDB" id="A0AAU9RMB6"/>
<organism evidence="1 2">
    <name type="scientific">Thlaspi arvense</name>
    <name type="common">Field penny-cress</name>
    <dbReference type="NCBI Taxonomy" id="13288"/>
    <lineage>
        <taxon>Eukaryota</taxon>
        <taxon>Viridiplantae</taxon>
        <taxon>Streptophyta</taxon>
        <taxon>Embryophyta</taxon>
        <taxon>Tracheophyta</taxon>
        <taxon>Spermatophyta</taxon>
        <taxon>Magnoliopsida</taxon>
        <taxon>eudicotyledons</taxon>
        <taxon>Gunneridae</taxon>
        <taxon>Pentapetalae</taxon>
        <taxon>rosids</taxon>
        <taxon>malvids</taxon>
        <taxon>Brassicales</taxon>
        <taxon>Brassicaceae</taxon>
        <taxon>Thlaspideae</taxon>
        <taxon>Thlaspi</taxon>
    </lineage>
</organism>
<dbReference type="EMBL" id="OU466858">
    <property type="protein sequence ID" value="CAH2046233.1"/>
    <property type="molecule type" value="Genomic_DNA"/>
</dbReference>
<keyword evidence="2" id="KW-1185">Reference proteome</keyword>
<evidence type="ECO:0000313" key="1">
    <source>
        <dbReference type="EMBL" id="CAH2046233.1"/>
    </source>
</evidence>